<gene>
    <name evidence="2" type="ORF">LTR24_009868</name>
</gene>
<feature type="compositionally biased region" description="Low complexity" evidence="1">
    <location>
        <begin position="187"/>
        <end position="200"/>
    </location>
</feature>
<accession>A0ABR0JVQ3</accession>
<dbReference type="Proteomes" id="UP001345013">
    <property type="component" value="Unassembled WGS sequence"/>
</dbReference>
<name>A0ABR0JVQ3_9EURO</name>
<evidence type="ECO:0000313" key="2">
    <source>
        <dbReference type="EMBL" id="KAK5075795.1"/>
    </source>
</evidence>
<sequence>MDDVQATYWADYEEAKKLAYAGSKMSALDICWDLRLKVDLAVYLRAKVNLMIGLLATKDQLKIAQESLDLFDLLLEEHTDEENIAEQVQHIAGLQDNARKLIARCQSYKQTEVQEPASPTAVVSNRLSDMALGEKKQWVVSSEKWGEALQPVKTPQVEGFMRHNRPKHREAPHVSEDDSSQSTVRDPFSPSETASTPPTSDLYPSSPLREATGSARDWDQFD</sequence>
<comment type="caution">
    <text evidence="2">The sequence shown here is derived from an EMBL/GenBank/DDBJ whole genome shotgun (WGS) entry which is preliminary data.</text>
</comment>
<dbReference type="EMBL" id="JAVRRG010000245">
    <property type="protein sequence ID" value="KAK5075795.1"/>
    <property type="molecule type" value="Genomic_DNA"/>
</dbReference>
<organism evidence="2 3">
    <name type="scientific">Lithohypha guttulata</name>
    <dbReference type="NCBI Taxonomy" id="1690604"/>
    <lineage>
        <taxon>Eukaryota</taxon>
        <taxon>Fungi</taxon>
        <taxon>Dikarya</taxon>
        <taxon>Ascomycota</taxon>
        <taxon>Pezizomycotina</taxon>
        <taxon>Eurotiomycetes</taxon>
        <taxon>Chaetothyriomycetidae</taxon>
        <taxon>Chaetothyriales</taxon>
        <taxon>Trichomeriaceae</taxon>
        <taxon>Lithohypha</taxon>
    </lineage>
</organism>
<keyword evidence="3" id="KW-1185">Reference proteome</keyword>
<proteinExistence type="predicted"/>
<evidence type="ECO:0000313" key="3">
    <source>
        <dbReference type="Proteomes" id="UP001345013"/>
    </source>
</evidence>
<evidence type="ECO:0000256" key="1">
    <source>
        <dbReference type="SAM" id="MobiDB-lite"/>
    </source>
</evidence>
<protein>
    <submittedName>
        <fullName evidence="2">Uncharacterized protein</fullName>
    </submittedName>
</protein>
<reference evidence="2 3" key="1">
    <citation type="submission" date="2023-08" db="EMBL/GenBank/DDBJ databases">
        <title>Black Yeasts Isolated from many extreme environments.</title>
        <authorList>
            <person name="Coleine C."/>
            <person name="Stajich J.E."/>
            <person name="Selbmann L."/>
        </authorList>
    </citation>
    <scope>NUCLEOTIDE SEQUENCE [LARGE SCALE GENOMIC DNA]</scope>
    <source>
        <strain evidence="2 3">CCFEE 5885</strain>
    </source>
</reference>
<feature type="region of interest" description="Disordered" evidence="1">
    <location>
        <begin position="150"/>
        <end position="222"/>
    </location>
</feature>